<dbReference type="Proteomes" id="UP000183687">
    <property type="component" value="Unassembled WGS sequence"/>
</dbReference>
<protein>
    <submittedName>
        <fullName evidence="1">Uncharacterized protein</fullName>
    </submittedName>
</protein>
<dbReference type="EMBL" id="FNSH01000001">
    <property type="protein sequence ID" value="SEB52171.1"/>
    <property type="molecule type" value="Genomic_DNA"/>
</dbReference>
<organism evidence="1 2">
    <name type="scientific">Atopobium minutum</name>
    <dbReference type="NCBI Taxonomy" id="1381"/>
    <lineage>
        <taxon>Bacteria</taxon>
        <taxon>Bacillati</taxon>
        <taxon>Actinomycetota</taxon>
        <taxon>Coriobacteriia</taxon>
        <taxon>Coriobacteriales</taxon>
        <taxon>Atopobiaceae</taxon>
        <taxon>Atopobium</taxon>
    </lineage>
</organism>
<gene>
    <name evidence="1" type="ORF">SAMN04489746_0492</name>
</gene>
<name>A0AB38A5J2_9ACTN</name>
<dbReference type="AlphaFoldDB" id="A0AB38A5J2"/>
<evidence type="ECO:0000313" key="1">
    <source>
        <dbReference type="EMBL" id="SEB52171.1"/>
    </source>
</evidence>
<reference evidence="1 2" key="1">
    <citation type="submission" date="2016-10" db="EMBL/GenBank/DDBJ databases">
        <authorList>
            <person name="Varghese N."/>
            <person name="Submissions S."/>
        </authorList>
    </citation>
    <scope>NUCLEOTIDE SEQUENCE [LARGE SCALE GENOMIC DNA]</scope>
    <source>
        <strain evidence="1 2">DSM 20586</strain>
    </source>
</reference>
<proteinExistence type="predicted"/>
<comment type="caution">
    <text evidence="1">The sequence shown here is derived from an EMBL/GenBank/DDBJ whole genome shotgun (WGS) entry which is preliminary data.</text>
</comment>
<accession>A0AB38A5J2</accession>
<evidence type="ECO:0000313" key="2">
    <source>
        <dbReference type="Proteomes" id="UP000183687"/>
    </source>
</evidence>
<sequence>MYPKVSTKGMWQFLCGKTHEAEDAKLVSLQSVFELDNSIGTLVEMPCGCCATRKNQEAKWIIREL</sequence>